<evidence type="ECO:0000259" key="6">
    <source>
        <dbReference type="PROSITE" id="PS50966"/>
    </source>
</evidence>
<dbReference type="KEGG" id="nsy:104215809"/>
<protein>
    <submittedName>
        <fullName evidence="8 9">Uncharacterized protein LOC104215809 isoform X1</fullName>
    </submittedName>
</protein>
<dbReference type="Pfam" id="PF04434">
    <property type="entry name" value="SWIM"/>
    <property type="match status" value="1"/>
</dbReference>
<gene>
    <name evidence="8 9 10" type="primary">LOC104215809</name>
</gene>
<dbReference type="AlphaFoldDB" id="A0A1U7VCC7"/>
<dbReference type="GO" id="GO:0008270">
    <property type="term" value="F:zinc ion binding"/>
    <property type="evidence" value="ECO:0007669"/>
    <property type="project" value="UniProtKB-KW"/>
</dbReference>
<dbReference type="InterPro" id="IPR007527">
    <property type="entry name" value="Znf_SWIM"/>
</dbReference>
<evidence type="ECO:0000256" key="2">
    <source>
        <dbReference type="ARBA" id="ARBA00022771"/>
    </source>
</evidence>
<dbReference type="SMART" id="SM00575">
    <property type="entry name" value="ZnF_PMZ"/>
    <property type="match status" value="1"/>
</dbReference>
<dbReference type="RefSeq" id="XP_009764008.1">
    <property type="nucleotide sequence ID" value="XM_009765706.1"/>
</dbReference>
<feature type="compositionally biased region" description="Low complexity" evidence="5">
    <location>
        <begin position="321"/>
        <end position="348"/>
    </location>
</feature>
<evidence type="ECO:0000256" key="5">
    <source>
        <dbReference type="SAM" id="MobiDB-lite"/>
    </source>
</evidence>
<name>A0A1U7VCC7_NICSY</name>
<dbReference type="STRING" id="4096.A0A1U7VCC7"/>
<keyword evidence="7" id="KW-1185">Reference proteome</keyword>
<dbReference type="InterPro" id="IPR006564">
    <property type="entry name" value="Znf_PMZ"/>
</dbReference>
<dbReference type="RefSeq" id="XP_009764009.1">
    <property type="nucleotide sequence ID" value="XM_009765707.1"/>
</dbReference>
<keyword evidence="1" id="KW-0479">Metal-binding</keyword>
<keyword evidence="3" id="KW-0862">Zinc</keyword>
<accession>A0A1U7VCC7</accession>
<dbReference type="PROSITE" id="PS50966">
    <property type="entry name" value="ZF_SWIM"/>
    <property type="match status" value="1"/>
</dbReference>
<feature type="domain" description="SWIM-type" evidence="6">
    <location>
        <begin position="213"/>
        <end position="255"/>
    </location>
</feature>
<organism evidence="7 9">
    <name type="scientific">Nicotiana sylvestris</name>
    <name type="common">Wood tobacco</name>
    <name type="synonym">South American tobacco</name>
    <dbReference type="NCBI Taxonomy" id="4096"/>
    <lineage>
        <taxon>Eukaryota</taxon>
        <taxon>Viridiplantae</taxon>
        <taxon>Streptophyta</taxon>
        <taxon>Embryophyta</taxon>
        <taxon>Tracheophyta</taxon>
        <taxon>Spermatophyta</taxon>
        <taxon>Magnoliopsida</taxon>
        <taxon>eudicotyledons</taxon>
        <taxon>Gunneridae</taxon>
        <taxon>Pentapetalae</taxon>
        <taxon>asterids</taxon>
        <taxon>lamiids</taxon>
        <taxon>Solanales</taxon>
        <taxon>Solanaceae</taxon>
        <taxon>Nicotianoideae</taxon>
        <taxon>Nicotianeae</taxon>
        <taxon>Nicotiana</taxon>
    </lineage>
</organism>
<dbReference type="GeneID" id="104215809"/>
<evidence type="ECO:0000256" key="1">
    <source>
        <dbReference type="ARBA" id="ARBA00022723"/>
    </source>
</evidence>
<evidence type="ECO:0000313" key="7">
    <source>
        <dbReference type="Proteomes" id="UP000189701"/>
    </source>
</evidence>
<dbReference type="Pfam" id="PF10551">
    <property type="entry name" value="MULE"/>
    <property type="match status" value="1"/>
</dbReference>
<reference evidence="8 9" key="2">
    <citation type="submission" date="2025-04" db="UniProtKB">
        <authorList>
            <consortium name="RefSeq"/>
        </authorList>
    </citation>
    <scope>IDENTIFICATION</scope>
    <source>
        <tissue evidence="8 9">Leaf</tissue>
    </source>
</reference>
<evidence type="ECO:0000256" key="4">
    <source>
        <dbReference type="PROSITE-ProRule" id="PRU00325"/>
    </source>
</evidence>
<sequence length="404" mass="46426">MLPLAWAVVEVENKFNWTWFLRLLKDDLELGDGTNFTFITDMHKELYQAMDEVLPNYEHRMCARHILANWSKKWRGIERRNYFWRCARSTYEAELEKNLDFMKKLGGKGIIDDLFWYSKERWSKVYFKFFSNYDSVDNNMAEIFNSWILEPRHKTIITMLDEIRVKMMNRIGQLREFANGWICDISPMALKVLQDNTTKSMKCDIMWNGDTGYEVKENEYLKHLVSLQTMTCSCRSWMLKGIPCAHAVAALHFKKLEPINYIAHCQKDVREAKEVRNKEQTENKISKLSRRGLEMTCRACKEKGHNKRGCHKTKAATSTAAASGATSASAGASAAPRGSSKSTAAPKTRGGGGRPKGSTNKTRPYKRSRVVGMEVLQTESGYTILNVRPLITFVYQISGTIFLD</sequence>
<evidence type="ECO:0000313" key="10">
    <source>
        <dbReference type="RefSeq" id="XP_009764009.1"/>
    </source>
</evidence>
<dbReference type="PANTHER" id="PTHR31973:SF197">
    <property type="entry name" value="SWIM-TYPE DOMAIN-CONTAINING PROTEIN"/>
    <property type="match status" value="1"/>
</dbReference>
<dbReference type="Proteomes" id="UP000189701">
    <property type="component" value="Unplaced"/>
</dbReference>
<feature type="region of interest" description="Disordered" evidence="5">
    <location>
        <begin position="321"/>
        <end position="366"/>
    </location>
</feature>
<dbReference type="RefSeq" id="XP_009764007.1">
    <property type="nucleotide sequence ID" value="XM_009765705.1"/>
</dbReference>
<evidence type="ECO:0000313" key="9">
    <source>
        <dbReference type="RefSeq" id="XP_009764008.1"/>
    </source>
</evidence>
<evidence type="ECO:0000313" key="8">
    <source>
        <dbReference type="RefSeq" id="XP_009764007.1"/>
    </source>
</evidence>
<evidence type="ECO:0000256" key="3">
    <source>
        <dbReference type="ARBA" id="ARBA00022833"/>
    </source>
</evidence>
<dbReference type="PANTHER" id="PTHR31973">
    <property type="entry name" value="POLYPROTEIN, PUTATIVE-RELATED"/>
    <property type="match status" value="1"/>
</dbReference>
<dbReference type="InterPro" id="IPR018289">
    <property type="entry name" value="MULE_transposase_dom"/>
</dbReference>
<keyword evidence="2 4" id="KW-0863">Zinc-finger</keyword>
<reference evidence="7" key="1">
    <citation type="journal article" date="2013" name="Genome Biol.">
        <title>Reference genomes and transcriptomes of Nicotiana sylvestris and Nicotiana tomentosiformis.</title>
        <authorList>
            <person name="Sierro N."/>
            <person name="Battey J.N."/>
            <person name="Ouadi S."/>
            <person name="Bovet L."/>
            <person name="Goepfert S."/>
            <person name="Bakaher N."/>
            <person name="Peitsch M.C."/>
            <person name="Ivanov N.V."/>
        </authorList>
    </citation>
    <scope>NUCLEOTIDE SEQUENCE [LARGE SCALE GENOMIC DNA]</scope>
</reference>
<proteinExistence type="predicted"/>